<evidence type="ECO:0000256" key="5">
    <source>
        <dbReference type="ARBA" id="ARBA00023242"/>
    </source>
</evidence>
<feature type="domain" description="WW" evidence="11">
    <location>
        <begin position="416"/>
        <end position="449"/>
    </location>
</feature>
<feature type="domain" description="FF" evidence="12">
    <location>
        <begin position="836"/>
        <end position="899"/>
    </location>
</feature>
<evidence type="ECO:0000256" key="8">
    <source>
        <dbReference type="ARBA" id="ARBA00064817"/>
    </source>
</evidence>
<feature type="compositionally biased region" description="Basic and acidic residues" evidence="10">
    <location>
        <begin position="1143"/>
        <end position="1156"/>
    </location>
</feature>
<dbReference type="GO" id="GO:0070063">
    <property type="term" value="F:RNA polymerase binding"/>
    <property type="evidence" value="ECO:0007669"/>
    <property type="project" value="UniProtKB-ARBA"/>
</dbReference>
<feature type="compositionally biased region" description="Basic residues" evidence="10">
    <location>
        <begin position="1131"/>
        <end position="1142"/>
    </location>
</feature>
<accession>A0A5J5BVF1</accession>
<sequence>MAAERGVQHLEVQSDGVIAIGLLKNWDNQYHIYEALSTQQSGTEQDWAGIFATSISVHCPPKGPKQGKSCFFYFRKTHINARVSSYKIHLPLSSSSTQISGRNWFRLLRTLQFPHFFHIPTISEAFIFAGMANNAQFSGMQPLRPPVIGPLGPPQSALPSMPMQFRTDVPAPQSQPYIQVASQQFQPVGRMNIGLPSHTQQHQFSQPIQQLPARPGLPGHALPPSQAITVAEVQPNRSSTFVPPQPQQSAQIPNNYMPSLGGPRLPLSSSYTFACGQVQINSDATAQYQPISQMNVPPVPVQPWLSTGSQSIKSVSPMRQTGEQSSVTSTVIPATTSQPNSIEKGPSDWIEHTSREGKRYYYNRRTRLSSWEKPLELMTPIEDSISLHFCMGFSSSNVVVVLKYFSTQSVFCSLRADASTDWKEFTSPEGRKYYYNRVTKQSKWTIPDELKLAREQAKMASVKETHEEKHVNSDAPAGASLSVVKAPSPDVDTSSSPAHRVVSSPIPVAPVVAAVNPQPGVDSGSSALPVLLSNMTTDATEVQTPERTGTPIASVSGSTGISGASVNLVTTPISNFDNISAQDVVTCVDGVSTGDIEEAKKGMGVAGDVNNTGSGEKMVDQKPMVYENKQEAKNAFKALLESANVGSDWTWDQAMRVIINDRRYGALRSLGERKQAFNEFLGRKKKQDAEERRARQKKSREDFKKMLEESKELASSTRWSKAITIFEDDERFKAVERAKDREDLFEDYMKELEKKERAKALEEHKRNKIEYVKFLRSCDFIKASSQWRKVQDRLEADERCSCLEKIDRLEIFQEYIRDLEKEEEEQRKMRMEELRKTERKNRDEFRKLMEVHVADGTLTAETHWRDYCMKVKDLPAFLAVSSNTSGSTAKDLFEDVAEELQKQYLEDKARIKDAVKLGKITLSSTWTPEDFKAAILEDISYPPVSDINLRLVFNELQERVREKEEKEAKKRKRLADDFYDLLCTLKEINASSKWEDCKQLIEDRQESWFIGEESFFFEIFEKYITELKEKAKEKERKRREDKAKKDKEGKDREKTKAKQRREKERGLESKIERERSKKDGTDSENADRTEFYVSEESKRLGKDKDKKHRKRHTSSVDDMSLDENEKDRSKSSHRRSTEHKKSKQIERTASEPDSESRHKRHKRDYRNGTHRSGDYDEVKGRELGEDGEVW</sequence>
<dbReference type="SMART" id="SM00441">
    <property type="entry name" value="FF"/>
    <property type="match status" value="4"/>
</dbReference>
<dbReference type="Gene3D" id="1.10.10.440">
    <property type="entry name" value="FF domain"/>
    <property type="match status" value="5"/>
</dbReference>
<feature type="compositionally biased region" description="Basic and acidic residues" evidence="10">
    <location>
        <begin position="1165"/>
        <end position="1184"/>
    </location>
</feature>
<dbReference type="InterPro" id="IPR036020">
    <property type="entry name" value="WW_dom_sf"/>
</dbReference>
<dbReference type="EMBL" id="CM018033">
    <property type="protein sequence ID" value="KAA8545747.1"/>
    <property type="molecule type" value="Genomic_DNA"/>
</dbReference>
<keyword evidence="5" id="KW-0539">Nucleus</keyword>
<dbReference type="GO" id="GO:0003723">
    <property type="term" value="F:RNA binding"/>
    <property type="evidence" value="ECO:0007669"/>
    <property type="project" value="TreeGrafter"/>
</dbReference>
<dbReference type="GO" id="GO:0005685">
    <property type="term" value="C:U1 snRNP"/>
    <property type="evidence" value="ECO:0007669"/>
    <property type="project" value="TreeGrafter"/>
</dbReference>
<feature type="compositionally biased region" description="Basic and acidic residues" evidence="10">
    <location>
        <begin position="463"/>
        <end position="472"/>
    </location>
</feature>
<feature type="domain" description="FF" evidence="12">
    <location>
        <begin position="764"/>
        <end position="818"/>
    </location>
</feature>
<dbReference type="Pfam" id="PF01846">
    <property type="entry name" value="FF"/>
    <property type="match status" value="4"/>
</dbReference>
<feature type="domain" description="FF" evidence="12">
    <location>
        <begin position="629"/>
        <end position="683"/>
    </location>
</feature>
<dbReference type="InterPro" id="IPR002713">
    <property type="entry name" value="FF_domain"/>
</dbReference>
<evidence type="ECO:0000256" key="3">
    <source>
        <dbReference type="ARBA" id="ARBA00022737"/>
    </source>
</evidence>
<dbReference type="PROSITE" id="PS01159">
    <property type="entry name" value="WW_DOMAIN_1"/>
    <property type="match status" value="1"/>
</dbReference>
<dbReference type="InterPro" id="IPR039726">
    <property type="entry name" value="Prp40-like"/>
</dbReference>
<dbReference type="PANTHER" id="PTHR11864">
    <property type="entry name" value="PRE-MRNA-PROCESSING PROTEIN PRP40"/>
    <property type="match status" value="1"/>
</dbReference>
<dbReference type="GO" id="GO:0045292">
    <property type="term" value="P:mRNA cis splicing, via spliceosome"/>
    <property type="evidence" value="ECO:0007669"/>
    <property type="project" value="InterPro"/>
</dbReference>
<dbReference type="Pfam" id="PF00397">
    <property type="entry name" value="WW"/>
    <property type="match status" value="2"/>
</dbReference>
<name>A0A5J5BVF1_9ASTE</name>
<keyword evidence="9" id="KW-0175">Coiled coil</keyword>
<dbReference type="GO" id="GO:0071004">
    <property type="term" value="C:U2-type prespliceosome"/>
    <property type="evidence" value="ECO:0007669"/>
    <property type="project" value="TreeGrafter"/>
</dbReference>
<dbReference type="InterPro" id="IPR001202">
    <property type="entry name" value="WW_dom"/>
</dbReference>
<feature type="coiled-coil region" evidence="9">
    <location>
        <begin position="735"/>
        <end position="765"/>
    </location>
</feature>
<feature type="region of interest" description="Disordered" evidence="10">
    <location>
        <begin position="463"/>
        <end position="499"/>
    </location>
</feature>
<evidence type="ECO:0008006" key="15">
    <source>
        <dbReference type="Google" id="ProtNLM"/>
    </source>
</evidence>
<dbReference type="FunFam" id="1.10.10.440:FF:000024">
    <property type="entry name" value="Pre-mRNA-processing protein 40A"/>
    <property type="match status" value="1"/>
</dbReference>
<proteinExistence type="inferred from homology"/>
<evidence type="ECO:0000259" key="12">
    <source>
        <dbReference type="PROSITE" id="PS51676"/>
    </source>
</evidence>
<gene>
    <name evidence="13" type="ORF">F0562_020802</name>
</gene>
<feature type="domain" description="FF" evidence="12">
    <location>
        <begin position="696"/>
        <end position="751"/>
    </location>
</feature>
<evidence type="ECO:0000256" key="9">
    <source>
        <dbReference type="SAM" id="Coils"/>
    </source>
</evidence>
<organism evidence="13 14">
    <name type="scientific">Nyssa sinensis</name>
    <dbReference type="NCBI Taxonomy" id="561372"/>
    <lineage>
        <taxon>Eukaryota</taxon>
        <taxon>Viridiplantae</taxon>
        <taxon>Streptophyta</taxon>
        <taxon>Embryophyta</taxon>
        <taxon>Tracheophyta</taxon>
        <taxon>Spermatophyta</taxon>
        <taxon>Magnoliopsida</taxon>
        <taxon>eudicotyledons</taxon>
        <taxon>Gunneridae</taxon>
        <taxon>Pentapetalae</taxon>
        <taxon>asterids</taxon>
        <taxon>Cornales</taxon>
        <taxon>Nyssaceae</taxon>
        <taxon>Nyssa</taxon>
    </lineage>
</organism>
<dbReference type="FunFam" id="1.10.10.440:FF:000013">
    <property type="entry name" value="pre-mRNA-processing protein 40A isoform X1"/>
    <property type="match status" value="1"/>
</dbReference>
<keyword evidence="4" id="KW-0508">mRNA splicing</keyword>
<comment type="similarity">
    <text evidence="7">Belongs to the PRPF40 family.</text>
</comment>
<feature type="coiled-coil region" evidence="9">
    <location>
        <begin position="809"/>
        <end position="841"/>
    </location>
</feature>
<dbReference type="PANTHER" id="PTHR11864:SF0">
    <property type="entry name" value="PRP40 PRE-MRNA PROCESSING FACTOR 40 HOMOLOG A (YEAST)"/>
    <property type="match status" value="1"/>
</dbReference>
<evidence type="ECO:0000313" key="14">
    <source>
        <dbReference type="Proteomes" id="UP000325577"/>
    </source>
</evidence>
<dbReference type="SUPFAM" id="SSF51045">
    <property type="entry name" value="WW domain"/>
    <property type="match status" value="2"/>
</dbReference>
<dbReference type="FunFam" id="1.10.10.440:FF:000019">
    <property type="entry name" value="Pre-mRNA-processing protein 40A"/>
    <property type="match status" value="1"/>
</dbReference>
<dbReference type="Proteomes" id="UP000325577">
    <property type="component" value="Linkage Group LG10"/>
</dbReference>
<comment type="function">
    <text evidence="6">Binds the phosphorylated C-terminal domain (CTD) of the largest subunit of RNA polymerase II and functions as a scaffold for RNA processing machineries. May be involved in pre-mRNA splicing.</text>
</comment>
<keyword evidence="14" id="KW-1185">Reference proteome</keyword>
<dbReference type="PROSITE" id="PS51676">
    <property type="entry name" value="FF"/>
    <property type="match status" value="4"/>
</dbReference>
<dbReference type="InterPro" id="IPR036517">
    <property type="entry name" value="FF_domain_sf"/>
</dbReference>
<evidence type="ECO:0000259" key="11">
    <source>
        <dbReference type="PROSITE" id="PS50020"/>
    </source>
</evidence>
<evidence type="ECO:0000256" key="4">
    <source>
        <dbReference type="ARBA" id="ARBA00023187"/>
    </source>
</evidence>
<dbReference type="CDD" id="cd00201">
    <property type="entry name" value="WW"/>
    <property type="match status" value="2"/>
</dbReference>
<evidence type="ECO:0000256" key="2">
    <source>
        <dbReference type="ARBA" id="ARBA00022664"/>
    </source>
</evidence>
<dbReference type="PROSITE" id="PS50020">
    <property type="entry name" value="WW_DOMAIN_2"/>
    <property type="match status" value="2"/>
</dbReference>
<keyword evidence="3" id="KW-0677">Repeat</keyword>
<dbReference type="Pfam" id="PF25432">
    <property type="entry name" value="FF_PRPF40A"/>
    <property type="match status" value="1"/>
</dbReference>
<dbReference type="OrthoDB" id="187617at2759"/>
<comment type="subcellular location">
    <subcellularLocation>
        <location evidence="1">Nucleus</location>
    </subcellularLocation>
</comment>
<protein>
    <recommendedName>
        <fullName evidence="15">Pre-mRNA-processing protein 40A</fullName>
    </recommendedName>
</protein>
<evidence type="ECO:0000256" key="10">
    <source>
        <dbReference type="SAM" id="MobiDB-lite"/>
    </source>
</evidence>
<evidence type="ECO:0000256" key="6">
    <source>
        <dbReference type="ARBA" id="ARBA00056384"/>
    </source>
</evidence>
<keyword evidence="2" id="KW-0507">mRNA processing</keyword>
<evidence type="ECO:0000256" key="7">
    <source>
        <dbReference type="ARBA" id="ARBA00061317"/>
    </source>
</evidence>
<feature type="compositionally biased region" description="Basic and acidic residues" evidence="10">
    <location>
        <begin position="1034"/>
        <end position="1104"/>
    </location>
</feature>
<reference evidence="13 14" key="1">
    <citation type="submission" date="2019-09" db="EMBL/GenBank/DDBJ databases">
        <title>A chromosome-level genome assembly of the Chinese tupelo Nyssa sinensis.</title>
        <authorList>
            <person name="Yang X."/>
            <person name="Kang M."/>
            <person name="Yang Y."/>
            <person name="Xiong H."/>
            <person name="Wang M."/>
            <person name="Zhang Z."/>
            <person name="Wang Z."/>
            <person name="Wu H."/>
            <person name="Ma T."/>
            <person name="Liu J."/>
            <person name="Xi Z."/>
        </authorList>
    </citation>
    <scope>NUCLEOTIDE SEQUENCE [LARGE SCALE GENOMIC DNA]</scope>
    <source>
        <strain evidence="13">J267</strain>
        <tissue evidence="13">Leaf</tissue>
    </source>
</reference>
<feature type="domain" description="WW" evidence="11">
    <location>
        <begin position="343"/>
        <end position="376"/>
    </location>
</feature>
<evidence type="ECO:0000313" key="13">
    <source>
        <dbReference type="EMBL" id="KAA8545747.1"/>
    </source>
</evidence>
<dbReference type="Gene3D" id="2.20.70.10">
    <property type="match status" value="2"/>
</dbReference>
<dbReference type="SMART" id="SM00456">
    <property type="entry name" value="WW"/>
    <property type="match status" value="2"/>
</dbReference>
<evidence type="ECO:0000256" key="1">
    <source>
        <dbReference type="ARBA" id="ARBA00004123"/>
    </source>
</evidence>
<feature type="region of interest" description="Disordered" evidence="10">
    <location>
        <begin position="1034"/>
        <end position="1190"/>
    </location>
</feature>
<dbReference type="SUPFAM" id="SSF81698">
    <property type="entry name" value="FF domain"/>
    <property type="match status" value="5"/>
</dbReference>
<dbReference type="AlphaFoldDB" id="A0A5J5BVF1"/>
<dbReference type="FunFam" id="2.20.70.10:FF:000228">
    <property type="entry name" value="Pre-mRNA-processing protein 40A"/>
    <property type="match status" value="1"/>
</dbReference>
<comment type="subunit">
    <text evidence="8">Interacts (via the WW domains) with the phosphorylated C-terminal domain of NRPB1 (via CTD domain).</text>
</comment>